<protein>
    <recommendedName>
        <fullName evidence="2">beta-mannosidase</fullName>
        <ecNumber evidence="2">3.2.1.25</ecNumber>
    </recommendedName>
</protein>
<dbReference type="InterPro" id="IPR050887">
    <property type="entry name" value="Beta-mannosidase_GH2"/>
</dbReference>
<dbReference type="SUPFAM" id="SSF51445">
    <property type="entry name" value="(Trans)glycosidases"/>
    <property type="match status" value="1"/>
</dbReference>
<dbReference type="Pfam" id="PF22666">
    <property type="entry name" value="Glyco_hydro_2_N2"/>
    <property type="match status" value="1"/>
</dbReference>
<dbReference type="PANTHER" id="PTHR43730:SF1">
    <property type="entry name" value="BETA-MANNOSIDASE"/>
    <property type="match status" value="1"/>
</dbReference>
<dbReference type="Gene3D" id="2.60.40.10">
    <property type="entry name" value="Immunoglobulins"/>
    <property type="match status" value="2"/>
</dbReference>
<dbReference type="EC" id="3.2.1.25" evidence="2"/>
<dbReference type="Gene3D" id="2.60.120.260">
    <property type="entry name" value="Galactose-binding domain-like"/>
    <property type="match status" value="1"/>
</dbReference>
<evidence type="ECO:0000256" key="1">
    <source>
        <dbReference type="ARBA" id="ARBA00000829"/>
    </source>
</evidence>
<comment type="caution">
    <text evidence="6">The sequence shown here is derived from an EMBL/GenBank/DDBJ whole genome shotgun (WGS) entry which is preliminary data.</text>
</comment>
<evidence type="ECO:0000256" key="3">
    <source>
        <dbReference type="ARBA" id="ARBA00022801"/>
    </source>
</evidence>
<evidence type="ECO:0000313" key="6">
    <source>
        <dbReference type="EMBL" id="MBB5035409.1"/>
    </source>
</evidence>
<keyword evidence="3 6" id="KW-0378">Hydrolase</keyword>
<evidence type="ECO:0000259" key="5">
    <source>
        <dbReference type="Pfam" id="PF22666"/>
    </source>
</evidence>
<keyword evidence="4 6" id="KW-0326">Glycosidase</keyword>
<accession>A0A7W7YFZ1</accession>
<evidence type="ECO:0000313" key="7">
    <source>
        <dbReference type="Proteomes" id="UP000590740"/>
    </source>
</evidence>
<dbReference type="PANTHER" id="PTHR43730">
    <property type="entry name" value="BETA-MANNOSIDASE"/>
    <property type="match status" value="1"/>
</dbReference>
<dbReference type="Proteomes" id="UP000590740">
    <property type="component" value="Unassembled WGS sequence"/>
</dbReference>
<gene>
    <name evidence="6" type="ORF">HNQ65_005019</name>
</gene>
<dbReference type="GO" id="GO:0006516">
    <property type="term" value="P:glycoprotein catabolic process"/>
    <property type="evidence" value="ECO:0007669"/>
    <property type="project" value="TreeGrafter"/>
</dbReference>
<dbReference type="Gene3D" id="3.20.20.80">
    <property type="entry name" value="Glycosidases"/>
    <property type="match status" value="1"/>
</dbReference>
<reference evidence="6 7" key="1">
    <citation type="submission" date="2020-08" db="EMBL/GenBank/DDBJ databases">
        <title>Genomic Encyclopedia of Type Strains, Phase IV (KMG-IV): sequencing the most valuable type-strain genomes for metagenomic binning, comparative biology and taxonomic classification.</title>
        <authorList>
            <person name="Goeker M."/>
        </authorList>
    </citation>
    <scope>NUCLEOTIDE SEQUENCE [LARGE SCALE GENOMIC DNA]</scope>
    <source>
        <strain evidence="6 7">DSM 12252</strain>
    </source>
</reference>
<proteinExistence type="predicted"/>
<dbReference type="RefSeq" id="WP_184344177.1">
    <property type="nucleotide sequence ID" value="NZ_JACHIG010000016.1"/>
</dbReference>
<sequence length="828" mass="92454">MTDSVPFAPWTCCAQTPGASPEPAAVQGAWFEAQVPGTVAGALRARGEWNHQSPPDIDAQDWWYRTSFAMPSGDPCMLCLDGLATLAEVWLNGECVLNADNMYRSYQVDVSTKLKAENELAICFRSVTADLKKRRPRPRWKTNLVNNQQLRWLRTGLLGRIPGWSPPVPAIGPWREVRLECRPVRLSEVKRTSVLDGVDGVVRFQARVASVQKIVSARLHVGGHETALHIQEDVISGELRVPQPDLWWPHTHGAQALHAAAVWIETESGTHEFPLEAIGFRRIEASHEPGFALQVNGERVHCRGACWTTHDIFHPGGTGESLMHELMLARDAGMNMLRIGGTMNYESDAFYRLCDELGILVWQDLMFANMDYPVEDAAFNANITTEATQQLARLAQHPCVAVYCGNSEIEQQAAMLGLARELWRNVWFGEQLPALCGQHHPGTVYVPSSPSGGVLPFHTRTGITHFYGIGAYLRSLRELRQADVKFTSECLGFSNVPEPEAIDEIMGGLMPVMHHPRWKQRVPRDTGAGWDFEDVRDHYLREVFGVDPVTLRCFDMPRYLELSRVAPGEMMARTFAEWRSGHSRNAGALVWFYQDLWPAAGWGIVDSSGAPKAAYYQLKRLWQTRQLTLTDEGLDGLHLHLSNESADSVEGFLEVQLLREPNVSVACHEIALKVGPRALETRSVDEILGSFYDVNYAYRFGPPVHHAVVATWYTAERQVLSEAFHFTRARDPEAQPMAAGLLQAVAEALGNGRYRVTLKCERFLHSVRLSAKGHLPADNYFHLMPNRPRAVIFTPRTGGAGMLRAYVEALNMMGEVPVELSPSPPSPV</sequence>
<organism evidence="6 7">
    <name type="scientific">Prosthecobacter vanneervenii</name>
    <dbReference type="NCBI Taxonomy" id="48466"/>
    <lineage>
        <taxon>Bacteria</taxon>
        <taxon>Pseudomonadati</taxon>
        <taxon>Verrucomicrobiota</taxon>
        <taxon>Verrucomicrobiia</taxon>
        <taxon>Verrucomicrobiales</taxon>
        <taxon>Verrucomicrobiaceae</taxon>
        <taxon>Prosthecobacter</taxon>
    </lineage>
</organism>
<dbReference type="AlphaFoldDB" id="A0A7W7YFZ1"/>
<dbReference type="GO" id="GO:0004567">
    <property type="term" value="F:beta-mannosidase activity"/>
    <property type="evidence" value="ECO:0007669"/>
    <property type="project" value="UniProtKB-EC"/>
</dbReference>
<dbReference type="InterPro" id="IPR013783">
    <property type="entry name" value="Ig-like_fold"/>
</dbReference>
<dbReference type="InterPro" id="IPR008979">
    <property type="entry name" value="Galactose-bd-like_sf"/>
</dbReference>
<dbReference type="SUPFAM" id="SSF49303">
    <property type="entry name" value="beta-Galactosidase/glucuronidase domain"/>
    <property type="match status" value="2"/>
</dbReference>
<dbReference type="InterPro" id="IPR036156">
    <property type="entry name" value="Beta-gal/glucu_dom_sf"/>
</dbReference>
<keyword evidence="7" id="KW-1185">Reference proteome</keyword>
<feature type="domain" description="Beta-mannosidase-like galactose-binding" evidence="5">
    <location>
        <begin position="28"/>
        <end position="175"/>
    </location>
</feature>
<dbReference type="EMBL" id="JACHIG010000016">
    <property type="protein sequence ID" value="MBB5035409.1"/>
    <property type="molecule type" value="Genomic_DNA"/>
</dbReference>
<dbReference type="InterPro" id="IPR017853">
    <property type="entry name" value="GH"/>
</dbReference>
<dbReference type="SUPFAM" id="SSF49785">
    <property type="entry name" value="Galactose-binding domain-like"/>
    <property type="match status" value="1"/>
</dbReference>
<comment type="catalytic activity">
    <reaction evidence="1">
        <text>Hydrolysis of terminal, non-reducing beta-D-mannose residues in beta-D-mannosides.</text>
        <dbReference type="EC" id="3.2.1.25"/>
    </reaction>
</comment>
<evidence type="ECO:0000256" key="2">
    <source>
        <dbReference type="ARBA" id="ARBA00012754"/>
    </source>
</evidence>
<evidence type="ECO:0000256" key="4">
    <source>
        <dbReference type="ARBA" id="ARBA00023295"/>
    </source>
</evidence>
<name>A0A7W7YFZ1_9BACT</name>
<dbReference type="InterPro" id="IPR054593">
    <property type="entry name" value="Beta-mannosidase-like_N2"/>
</dbReference>